<evidence type="ECO:0000256" key="3">
    <source>
        <dbReference type="ARBA" id="ARBA00023163"/>
    </source>
</evidence>
<dbReference type="EMBL" id="JACXIZ010000003">
    <property type="protein sequence ID" value="MBD2843703.1"/>
    <property type="molecule type" value="Genomic_DNA"/>
</dbReference>
<evidence type="ECO:0000259" key="5">
    <source>
        <dbReference type="PROSITE" id="PS01124"/>
    </source>
</evidence>
<comment type="caution">
    <text evidence="6">The sequence shown here is derived from an EMBL/GenBank/DDBJ whole genome shotgun (WGS) entry which is preliminary data.</text>
</comment>
<feature type="transmembrane region" description="Helical" evidence="4">
    <location>
        <begin position="12"/>
        <end position="36"/>
    </location>
</feature>
<keyword evidence="7" id="KW-1185">Reference proteome</keyword>
<dbReference type="PRINTS" id="PR00032">
    <property type="entry name" value="HTHARAC"/>
</dbReference>
<evidence type="ECO:0000313" key="6">
    <source>
        <dbReference type="EMBL" id="MBD2843703.1"/>
    </source>
</evidence>
<keyword evidence="3" id="KW-0804">Transcription</keyword>
<evidence type="ECO:0000256" key="1">
    <source>
        <dbReference type="ARBA" id="ARBA00023015"/>
    </source>
</evidence>
<evidence type="ECO:0000256" key="4">
    <source>
        <dbReference type="SAM" id="Phobius"/>
    </source>
</evidence>
<keyword evidence="4" id="KW-1133">Transmembrane helix</keyword>
<dbReference type="RefSeq" id="WP_190913757.1">
    <property type="nucleotide sequence ID" value="NZ_JACXIZ010000003.1"/>
</dbReference>
<dbReference type="InterPro" id="IPR020449">
    <property type="entry name" value="Tscrpt_reg_AraC-type_HTH"/>
</dbReference>
<dbReference type="Gene3D" id="1.10.10.60">
    <property type="entry name" value="Homeodomain-like"/>
    <property type="match status" value="2"/>
</dbReference>
<dbReference type="Proteomes" id="UP000621560">
    <property type="component" value="Unassembled WGS sequence"/>
</dbReference>
<dbReference type="InterPro" id="IPR018062">
    <property type="entry name" value="HTH_AraC-typ_CS"/>
</dbReference>
<dbReference type="GO" id="GO:0043565">
    <property type="term" value="F:sequence-specific DNA binding"/>
    <property type="evidence" value="ECO:0007669"/>
    <property type="project" value="InterPro"/>
</dbReference>
<dbReference type="InterPro" id="IPR018060">
    <property type="entry name" value="HTH_AraC"/>
</dbReference>
<feature type="domain" description="HTH araC/xylS-type" evidence="5">
    <location>
        <begin position="632"/>
        <end position="730"/>
    </location>
</feature>
<dbReference type="SMART" id="SM00342">
    <property type="entry name" value="HTH_ARAC"/>
    <property type="match status" value="1"/>
</dbReference>
<sequence>MGRWQRLYRQKALLRMIFSYAALSAFLLLLCGGWLYSEANKILLDEVSREGQGRLESFERFVEQTFLQKYKELFSGKVIATINSHSNDEIDYFLDRGHAGNTSRVYRLVNDLGMTAQSNKALHSVSISFTQSGFAVDNTFFYARPEHSPDAEYLSRLGEQPMETWLPRTYPDGERVFTYIYTLPYKATGDRIQGYLAINVRLAELEREIAFLLAAPSERLLVLDRGGQPIVNAAGASALDRDILADLIQDSGSGYTIGSVDGETTVTSYSRAADSAEGWTYVIARPMHASFLASRNLQQDIVKVCVFVLSLGLLAAVWLSRRTYRPLGEVIRMIRARYGALLPAQTEESEYKLIDQTFRVMDNNIVRLKDRIRDSALEQLLAGNLARIEDFEGTDGFRYFSVIELQLLRGDAAELRRRLQETLDELRYDICEDGKRRLRVLVMDNRASALEEAPLTARLRRLAETGAPSLVFAAGIGGPRAGLEEIVQAAELAARAMRHTFVLGPSAIVAASELDARTEPVKGIAYEHLRHAIKSGDPERTDHFFRQAEASLSAPELQLEAVELALLRLYSVLSETIIESGLHKALLPEAGSFEAIKQLTLAATLEKLRQLAGQASEPFNQDPGSVHAELIGKLKNYIDTHAHEDISLYVLGELAGLTPAYVSTLFKETLGVSFSEYLTGARMERAKQLLASSGLTVTEIAARVGYRNLQYFCTRFKAYSGMTPNQYKSSGAGARQQA</sequence>
<protein>
    <submittedName>
        <fullName evidence="6">AraC family transcriptional regulator</fullName>
    </submittedName>
</protein>
<dbReference type="Pfam" id="PF12833">
    <property type="entry name" value="HTH_18"/>
    <property type="match status" value="1"/>
</dbReference>
<gene>
    <name evidence="6" type="ORF">IDH44_00750</name>
</gene>
<keyword evidence="4" id="KW-0472">Membrane</keyword>
<dbReference type="PANTHER" id="PTHR43280:SF2">
    <property type="entry name" value="HTH-TYPE TRANSCRIPTIONAL REGULATOR EXSA"/>
    <property type="match status" value="1"/>
</dbReference>
<dbReference type="PANTHER" id="PTHR43280">
    <property type="entry name" value="ARAC-FAMILY TRANSCRIPTIONAL REGULATOR"/>
    <property type="match status" value="1"/>
</dbReference>
<dbReference type="AlphaFoldDB" id="A0A927BNB8"/>
<proteinExistence type="predicted"/>
<dbReference type="GO" id="GO:0003700">
    <property type="term" value="F:DNA-binding transcription factor activity"/>
    <property type="evidence" value="ECO:0007669"/>
    <property type="project" value="InterPro"/>
</dbReference>
<dbReference type="SUPFAM" id="SSF46689">
    <property type="entry name" value="Homeodomain-like"/>
    <property type="match status" value="2"/>
</dbReference>
<evidence type="ECO:0000313" key="7">
    <source>
        <dbReference type="Proteomes" id="UP000621560"/>
    </source>
</evidence>
<keyword evidence="4" id="KW-0812">Transmembrane</keyword>
<reference evidence="6" key="1">
    <citation type="submission" date="2020-09" db="EMBL/GenBank/DDBJ databases">
        <title>A novel bacterium of genus Paenibacillus, isolated from South China Sea.</title>
        <authorList>
            <person name="Huang H."/>
            <person name="Mo K."/>
            <person name="Hu Y."/>
        </authorList>
    </citation>
    <scope>NUCLEOTIDE SEQUENCE</scope>
    <source>
        <strain evidence="6">IB182496</strain>
    </source>
</reference>
<dbReference type="PROSITE" id="PS00041">
    <property type="entry name" value="HTH_ARAC_FAMILY_1"/>
    <property type="match status" value="1"/>
</dbReference>
<keyword evidence="2" id="KW-0238">DNA-binding</keyword>
<dbReference type="PROSITE" id="PS01124">
    <property type="entry name" value="HTH_ARAC_FAMILY_2"/>
    <property type="match status" value="1"/>
</dbReference>
<dbReference type="InterPro" id="IPR009057">
    <property type="entry name" value="Homeodomain-like_sf"/>
</dbReference>
<name>A0A927BNB8_9BACL</name>
<accession>A0A927BNB8</accession>
<evidence type="ECO:0000256" key="2">
    <source>
        <dbReference type="ARBA" id="ARBA00023125"/>
    </source>
</evidence>
<keyword evidence="1" id="KW-0805">Transcription regulation</keyword>
<organism evidence="6 7">
    <name type="scientific">Paenibacillus sabuli</name>
    <dbReference type="NCBI Taxonomy" id="2772509"/>
    <lineage>
        <taxon>Bacteria</taxon>
        <taxon>Bacillati</taxon>
        <taxon>Bacillota</taxon>
        <taxon>Bacilli</taxon>
        <taxon>Bacillales</taxon>
        <taxon>Paenibacillaceae</taxon>
        <taxon>Paenibacillus</taxon>
    </lineage>
</organism>